<keyword evidence="2" id="KW-1185">Reference proteome</keyword>
<organism evidence="1 2">
    <name type="scientific">Brevibacterium epidermidis</name>
    <dbReference type="NCBI Taxonomy" id="1698"/>
    <lineage>
        <taxon>Bacteria</taxon>
        <taxon>Bacillati</taxon>
        <taxon>Actinomycetota</taxon>
        <taxon>Actinomycetes</taxon>
        <taxon>Micrococcales</taxon>
        <taxon>Brevibacteriaceae</taxon>
        <taxon>Brevibacterium</taxon>
    </lineage>
</organism>
<accession>A0ABV4EJ95</accession>
<evidence type="ECO:0000313" key="2">
    <source>
        <dbReference type="Proteomes" id="UP001565435"/>
    </source>
</evidence>
<dbReference type="EMBL" id="JBGBYS010000007">
    <property type="protein sequence ID" value="MEY9258569.1"/>
    <property type="molecule type" value="Genomic_DNA"/>
</dbReference>
<gene>
    <name evidence="1" type="ORF">ABH903_001590</name>
</gene>
<proteinExistence type="predicted"/>
<sequence>MDILSFLRAVNDEYSSVIGAGTGIVAAGIGWRNLTHLRNDSKSRSRPYIYVEPVPGLHGNGSWDLRIANLGASIANDVRLSAIPRWEPVDELDRHTPAIQRALKDPITLPPGSSLRLMWRIDRPVENDNRQVAGAPENTTIAVTYKGDLDRKSRKRGYSDEFSIRTDLGIAVPVPTSGNKLNGIEEGKELRNIDRALRALARHVGELRR</sequence>
<reference evidence="1 2" key="1">
    <citation type="submission" date="2024-07" db="EMBL/GenBank/DDBJ databases">
        <title>Mealworm larvae gut microbial communities from Newark, Delaware, USA.</title>
        <authorList>
            <person name="Blenner M."/>
        </authorList>
    </citation>
    <scope>NUCLEOTIDE SEQUENCE [LARGE SCALE GENOMIC DNA]</scope>
    <source>
        <strain evidence="1 2">UD i117</strain>
    </source>
</reference>
<dbReference type="Proteomes" id="UP001565435">
    <property type="component" value="Unassembled WGS sequence"/>
</dbReference>
<comment type="caution">
    <text evidence="1">The sequence shown here is derived from an EMBL/GenBank/DDBJ whole genome shotgun (WGS) entry which is preliminary data.</text>
</comment>
<evidence type="ECO:0000313" key="1">
    <source>
        <dbReference type="EMBL" id="MEY9258569.1"/>
    </source>
</evidence>
<name>A0ABV4EJ95_BREEP</name>
<protein>
    <submittedName>
        <fullName evidence="1">Uncharacterized protein</fullName>
    </submittedName>
</protein>